<proteinExistence type="predicted"/>
<accession>A0A1A8ZRG0</accession>
<sequence>MDLVDVEREMARLDAAYRPVAIRPVDVADLDRFKNLGDAVQADLAALAVDDQAETVLRAAIDLYAAGDETARAATRHLFDRYPSFRWAAHLPPDWDTAEEFRARLIHLSACDQGADPRDEILALRDLCDRARRAGVDVEAVLREVAAMSSDADRHGTGSMRGILLGCR</sequence>
<dbReference type="OrthoDB" id="3386207at2"/>
<dbReference type="AlphaFoldDB" id="A0A1A8ZRG0"/>
<name>A0A1A8ZRG0_9ACTN</name>
<organism evidence="1 2">
    <name type="scientific">Micromonospora narathiwatensis</name>
    <dbReference type="NCBI Taxonomy" id="299146"/>
    <lineage>
        <taxon>Bacteria</taxon>
        <taxon>Bacillati</taxon>
        <taxon>Actinomycetota</taxon>
        <taxon>Actinomycetes</taxon>
        <taxon>Micromonosporales</taxon>
        <taxon>Micromonosporaceae</taxon>
        <taxon>Micromonospora</taxon>
    </lineage>
</organism>
<dbReference type="Proteomes" id="UP000198765">
    <property type="component" value="Chromosome I"/>
</dbReference>
<evidence type="ECO:0000313" key="2">
    <source>
        <dbReference type="Proteomes" id="UP000198765"/>
    </source>
</evidence>
<dbReference type="EMBL" id="LT594324">
    <property type="protein sequence ID" value="SBT46413.1"/>
    <property type="molecule type" value="Genomic_DNA"/>
</dbReference>
<protein>
    <submittedName>
        <fullName evidence="1">Uncharacterized protein</fullName>
    </submittedName>
</protein>
<reference evidence="1 2" key="1">
    <citation type="submission" date="2016-06" db="EMBL/GenBank/DDBJ databases">
        <authorList>
            <person name="Kjaerup R.B."/>
            <person name="Dalgaard T.S."/>
            <person name="Juul-Madsen H.R."/>
        </authorList>
    </citation>
    <scope>NUCLEOTIDE SEQUENCE [LARGE SCALE GENOMIC DNA]</scope>
    <source>
        <strain evidence="1 2">DSM 45248</strain>
    </source>
</reference>
<evidence type="ECO:0000313" key="1">
    <source>
        <dbReference type="EMBL" id="SBT46413.1"/>
    </source>
</evidence>
<dbReference type="RefSeq" id="WP_091195035.1">
    <property type="nucleotide sequence ID" value="NZ_LT594324.1"/>
</dbReference>
<keyword evidence="2" id="KW-1185">Reference proteome</keyword>
<gene>
    <name evidence="1" type="ORF">GA0070621_2603</name>
</gene>
<dbReference type="PATRIC" id="fig|299146.4.peg.2697"/>